<evidence type="ECO:0000256" key="4">
    <source>
        <dbReference type="ARBA" id="ARBA00023163"/>
    </source>
</evidence>
<dbReference type="PRINTS" id="PR00039">
    <property type="entry name" value="HTHLYSR"/>
</dbReference>
<proteinExistence type="inferred from homology"/>
<dbReference type="GO" id="GO:0003677">
    <property type="term" value="F:DNA binding"/>
    <property type="evidence" value="ECO:0007669"/>
    <property type="project" value="UniProtKB-KW"/>
</dbReference>
<dbReference type="SUPFAM" id="SSF53850">
    <property type="entry name" value="Periplasmic binding protein-like II"/>
    <property type="match status" value="1"/>
</dbReference>
<dbReference type="InterPro" id="IPR005119">
    <property type="entry name" value="LysR_subst-bd"/>
</dbReference>
<dbReference type="Pfam" id="PF03466">
    <property type="entry name" value="LysR_substrate"/>
    <property type="match status" value="1"/>
</dbReference>
<dbReference type="PROSITE" id="PS50931">
    <property type="entry name" value="HTH_LYSR"/>
    <property type="match status" value="1"/>
</dbReference>
<dbReference type="GO" id="GO:0003700">
    <property type="term" value="F:DNA-binding transcription factor activity"/>
    <property type="evidence" value="ECO:0007669"/>
    <property type="project" value="InterPro"/>
</dbReference>
<name>A0A9W6JE61_9HYPH</name>
<dbReference type="Pfam" id="PF00126">
    <property type="entry name" value="HTH_1"/>
    <property type="match status" value="1"/>
</dbReference>
<comment type="similarity">
    <text evidence="1">Belongs to the LysR transcriptional regulatory family.</text>
</comment>
<dbReference type="FunFam" id="1.10.10.10:FF:000001">
    <property type="entry name" value="LysR family transcriptional regulator"/>
    <property type="match status" value="1"/>
</dbReference>
<evidence type="ECO:0000313" key="6">
    <source>
        <dbReference type="EMBL" id="GLK74781.1"/>
    </source>
</evidence>
<keyword evidence="2" id="KW-0805">Transcription regulation</keyword>
<accession>A0A9W6JE61</accession>
<evidence type="ECO:0000256" key="2">
    <source>
        <dbReference type="ARBA" id="ARBA00023015"/>
    </source>
</evidence>
<sequence>MLVRHLSFFVTLAREKHFARAAEACNVTQPTLSAAIRKLEEDLDARLVVRGQRFEGLTPEGERVLIWGRQILTDYNSLKDDLSGAREGLTGALRLGVIPAAMPAVAFITARFARAHPAATVEARSLTSRAIQEGLDAFELDGGMTYLENEPLQRVRRAPLYQERYVFVAHRAHRLAGRRSITWGEAARERLCLLSEDMQNRRIINNLASSIGVAVRPEVTSNSFLSVCSHLRHGAWAGIVPHTFFCVFPAAPDLVAIDLVEPAHSQSIGLVFSDREPRSPMADALLACALDVDLEAELAAAISRVAD</sequence>
<dbReference type="InterPro" id="IPR050950">
    <property type="entry name" value="HTH-type_LysR_regulators"/>
</dbReference>
<gene>
    <name evidence="6" type="ORF">GCM10008171_00330</name>
</gene>
<dbReference type="EMBL" id="BSFK01000002">
    <property type="protein sequence ID" value="GLK74781.1"/>
    <property type="molecule type" value="Genomic_DNA"/>
</dbReference>
<reference evidence="6" key="2">
    <citation type="submission" date="2023-01" db="EMBL/GenBank/DDBJ databases">
        <authorList>
            <person name="Sun Q."/>
            <person name="Evtushenko L."/>
        </authorList>
    </citation>
    <scope>NUCLEOTIDE SEQUENCE</scope>
    <source>
        <strain evidence="6">VKM B-2555</strain>
    </source>
</reference>
<organism evidence="6 7">
    <name type="scientific">Methylopila jiangsuensis</name>
    <dbReference type="NCBI Taxonomy" id="586230"/>
    <lineage>
        <taxon>Bacteria</taxon>
        <taxon>Pseudomonadati</taxon>
        <taxon>Pseudomonadota</taxon>
        <taxon>Alphaproteobacteria</taxon>
        <taxon>Hyphomicrobiales</taxon>
        <taxon>Methylopilaceae</taxon>
        <taxon>Methylopila</taxon>
    </lineage>
</organism>
<dbReference type="PANTHER" id="PTHR30419:SF31">
    <property type="entry name" value="BLR3139 PROTEIN"/>
    <property type="match status" value="1"/>
</dbReference>
<dbReference type="AlphaFoldDB" id="A0A9W6JE61"/>
<reference evidence="6" key="1">
    <citation type="journal article" date="2014" name="Int. J. Syst. Evol. Microbiol.">
        <title>Complete genome sequence of Corynebacterium casei LMG S-19264T (=DSM 44701T), isolated from a smear-ripened cheese.</title>
        <authorList>
            <consortium name="US DOE Joint Genome Institute (JGI-PGF)"/>
            <person name="Walter F."/>
            <person name="Albersmeier A."/>
            <person name="Kalinowski J."/>
            <person name="Ruckert C."/>
        </authorList>
    </citation>
    <scope>NUCLEOTIDE SEQUENCE</scope>
    <source>
        <strain evidence="6">VKM B-2555</strain>
    </source>
</reference>
<evidence type="ECO:0000256" key="1">
    <source>
        <dbReference type="ARBA" id="ARBA00009437"/>
    </source>
</evidence>
<evidence type="ECO:0000259" key="5">
    <source>
        <dbReference type="PROSITE" id="PS50931"/>
    </source>
</evidence>
<dbReference type="InterPro" id="IPR000847">
    <property type="entry name" value="LysR_HTH_N"/>
</dbReference>
<dbReference type="Gene3D" id="3.40.190.290">
    <property type="match status" value="1"/>
</dbReference>
<dbReference type="GO" id="GO:0005829">
    <property type="term" value="C:cytosol"/>
    <property type="evidence" value="ECO:0007669"/>
    <property type="project" value="TreeGrafter"/>
</dbReference>
<keyword evidence="3" id="KW-0238">DNA-binding</keyword>
<protein>
    <submittedName>
        <fullName evidence="6">LysR family transcriptional regulator</fullName>
    </submittedName>
</protein>
<dbReference type="CDD" id="cd05466">
    <property type="entry name" value="PBP2_LTTR_substrate"/>
    <property type="match status" value="1"/>
</dbReference>
<dbReference type="RefSeq" id="WP_271202768.1">
    <property type="nucleotide sequence ID" value="NZ_BSFK01000002.1"/>
</dbReference>
<dbReference type="InterPro" id="IPR036388">
    <property type="entry name" value="WH-like_DNA-bd_sf"/>
</dbReference>
<dbReference type="SUPFAM" id="SSF46785">
    <property type="entry name" value="Winged helix' DNA-binding domain"/>
    <property type="match status" value="1"/>
</dbReference>
<dbReference type="PANTHER" id="PTHR30419">
    <property type="entry name" value="HTH-TYPE TRANSCRIPTIONAL REGULATOR YBHD"/>
    <property type="match status" value="1"/>
</dbReference>
<evidence type="ECO:0000313" key="7">
    <source>
        <dbReference type="Proteomes" id="UP001143364"/>
    </source>
</evidence>
<dbReference type="Proteomes" id="UP001143364">
    <property type="component" value="Unassembled WGS sequence"/>
</dbReference>
<keyword evidence="7" id="KW-1185">Reference proteome</keyword>
<dbReference type="Gene3D" id="1.10.10.10">
    <property type="entry name" value="Winged helix-like DNA-binding domain superfamily/Winged helix DNA-binding domain"/>
    <property type="match status" value="1"/>
</dbReference>
<keyword evidence="4" id="KW-0804">Transcription</keyword>
<comment type="caution">
    <text evidence="6">The sequence shown here is derived from an EMBL/GenBank/DDBJ whole genome shotgun (WGS) entry which is preliminary data.</text>
</comment>
<feature type="domain" description="HTH lysR-type" evidence="5">
    <location>
        <begin position="1"/>
        <end position="58"/>
    </location>
</feature>
<evidence type="ECO:0000256" key="3">
    <source>
        <dbReference type="ARBA" id="ARBA00023125"/>
    </source>
</evidence>
<dbReference type="InterPro" id="IPR036390">
    <property type="entry name" value="WH_DNA-bd_sf"/>
</dbReference>